<dbReference type="InterPro" id="IPR042070">
    <property type="entry name" value="PucR_C-HTH_sf"/>
</dbReference>
<accession>A0A3E0G816</accession>
<dbReference type="InterPro" id="IPR025736">
    <property type="entry name" value="PucR_C-HTH_dom"/>
</dbReference>
<dbReference type="Gene3D" id="1.10.10.2840">
    <property type="entry name" value="PucR C-terminal helix-turn-helix domain"/>
    <property type="match status" value="1"/>
</dbReference>
<dbReference type="EMBL" id="QUNO01000039">
    <property type="protein sequence ID" value="REH17973.1"/>
    <property type="molecule type" value="Genomic_DNA"/>
</dbReference>
<organism evidence="2 3">
    <name type="scientific">Kutzneria buriramensis</name>
    <dbReference type="NCBI Taxonomy" id="1045776"/>
    <lineage>
        <taxon>Bacteria</taxon>
        <taxon>Bacillati</taxon>
        <taxon>Actinomycetota</taxon>
        <taxon>Actinomycetes</taxon>
        <taxon>Pseudonocardiales</taxon>
        <taxon>Pseudonocardiaceae</taxon>
        <taxon>Kutzneria</taxon>
    </lineage>
</organism>
<dbReference type="AlphaFoldDB" id="A0A3E0G816"/>
<dbReference type="OrthoDB" id="4534407at2"/>
<proteinExistence type="predicted"/>
<evidence type="ECO:0000313" key="3">
    <source>
        <dbReference type="Proteomes" id="UP000256269"/>
    </source>
</evidence>
<feature type="domain" description="PucR C-terminal helix-turn-helix" evidence="1">
    <location>
        <begin position="301"/>
        <end position="357"/>
    </location>
</feature>
<keyword evidence="3" id="KW-1185">Reference proteome</keyword>
<protein>
    <submittedName>
        <fullName evidence="2">PucR-like helix-turn-helix protein</fullName>
    </submittedName>
</protein>
<dbReference type="PANTHER" id="PTHR33744">
    <property type="entry name" value="CARBOHYDRATE DIACID REGULATOR"/>
    <property type="match status" value="1"/>
</dbReference>
<gene>
    <name evidence="2" type="ORF">BCF44_1395</name>
</gene>
<dbReference type="Pfam" id="PF13556">
    <property type="entry name" value="HTH_30"/>
    <property type="match status" value="1"/>
</dbReference>
<evidence type="ECO:0000313" key="2">
    <source>
        <dbReference type="EMBL" id="REH17973.1"/>
    </source>
</evidence>
<name>A0A3E0G816_9PSEU</name>
<sequence length="390" mass="41597">MTVIDDRPGQLGQRTAAETDALTALADRLSGDVMPARAREAASALYGEVTRAYARILAGVPEIVADQRRRVRAAGRALVASGGSLDVAADHLGQLAAHLVNYLATRRPDVLPALVNAGNLVLRDLLAATGDQVASRDRAWLACEVVRQLVAGGEIPPGVERDLAASYDILVLRPTDELMRHRLVGLLDTFEHPTILGAPVDRGAVLLIPASPGHQVEQVVDHLAAKLGSKPWCAKTHRTRDLIASGYDEAADILTLAMSSGRQPGLFCLDDFLIEYAVLRQSSVTDSLVAIVKPLLANEMLRSTLAALIEFDFNRNQAAQALFIHRSTLDYRTRRIEEITGYSPTSGRGGQVLSAAMTASAVASALDGSVRSSSAIDEPGSFAYGKGVLR</sequence>
<evidence type="ECO:0000259" key="1">
    <source>
        <dbReference type="Pfam" id="PF13556"/>
    </source>
</evidence>
<reference evidence="2 3" key="1">
    <citation type="submission" date="2018-08" db="EMBL/GenBank/DDBJ databases">
        <title>Genomic Encyclopedia of Archaeal and Bacterial Type Strains, Phase II (KMG-II): from individual species to whole genera.</title>
        <authorList>
            <person name="Goeker M."/>
        </authorList>
    </citation>
    <scope>NUCLEOTIDE SEQUENCE [LARGE SCALE GENOMIC DNA]</scope>
    <source>
        <strain evidence="2 3">DSM 45791</strain>
    </source>
</reference>
<comment type="caution">
    <text evidence="2">The sequence shown here is derived from an EMBL/GenBank/DDBJ whole genome shotgun (WGS) entry which is preliminary data.</text>
</comment>
<dbReference type="RefSeq" id="WP_116182296.1">
    <property type="nucleotide sequence ID" value="NZ_CP144375.1"/>
</dbReference>
<dbReference type="PANTHER" id="PTHR33744:SF15">
    <property type="entry name" value="CARBOHYDRATE DIACID REGULATOR"/>
    <property type="match status" value="1"/>
</dbReference>
<dbReference type="InterPro" id="IPR051448">
    <property type="entry name" value="CdaR-like_regulators"/>
</dbReference>
<dbReference type="Proteomes" id="UP000256269">
    <property type="component" value="Unassembled WGS sequence"/>
</dbReference>